<dbReference type="InterPro" id="IPR036716">
    <property type="entry name" value="Pest_crys_N_sf"/>
</dbReference>
<dbReference type="GeneID" id="14867648"/>
<dbReference type="Proteomes" id="UP000007797">
    <property type="component" value="Unassembled WGS sequence"/>
</dbReference>
<name>F4QA50_CACFS</name>
<gene>
    <name evidence="1" type="ORF">DFA_10411</name>
</gene>
<dbReference type="OrthoDB" id="22869at2759"/>
<protein>
    <recommendedName>
        <fullName evidence="3">Pesticidal crystal protein N-terminal domain-containing protein</fullName>
    </recommendedName>
</protein>
<dbReference type="SUPFAM" id="SSF56849">
    <property type="entry name" value="delta-Endotoxin (insectocide), N-terminal domain"/>
    <property type="match status" value="1"/>
</dbReference>
<dbReference type="RefSeq" id="XP_004354311.1">
    <property type="nucleotide sequence ID" value="XM_004354259.1"/>
</dbReference>
<dbReference type="Gene3D" id="1.20.190.10">
    <property type="entry name" value="Pesticidal crystal protein, N-terminal domain"/>
    <property type="match status" value="1"/>
</dbReference>
<dbReference type="KEGG" id="dfa:DFA_10411"/>
<dbReference type="PANTHER" id="PTHR38082:SF2">
    <property type="entry name" value="PESTICIDAL CRYSTAL PROTEIN N-TERMINAL DOMAIN-CONTAINING PROTEIN"/>
    <property type="match status" value="1"/>
</dbReference>
<keyword evidence="2" id="KW-1185">Reference proteome</keyword>
<dbReference type="EMBL" id="GL883026">
    <property type="protein sequence ID" value="EGG15569.1"/>
    <property type="molecule type" value="Genomic_DNA"/>
</dbReference>
<sequence length="437" mass="49460">MPKVSKFGKMAKAFGDSTKDKIIVVNFVQDPLGVLEETLTDPEFIGSCITTALECVPGVGPILASVFSLFWPADPKKAVTQEELDKKLEEFKTEMIGIMDSKIQESEVKTSVPILQDKINTLKHRLGEDGKANPTLKTYVRDVLELQRVQLKTIIHFCGSKGFRKDTIKIYQDTLFMYISVMNVLNTWWYQLEVDEYFISGKAGNKNGGEVKSLRERMHITVLKGITDIAAGARENKRDLLTPQLPDLEHAYIYRVDAAYFYPGQKQDYMEGRRNFPPSIEPVSGCYGLYPTPGTNLPVTTKGGKRKVQVRVLTATPLAKTTMQCHLPREPSQWEGQPKMNRTICDKFGVVVDSEYSTSGFAWSQLMYVDKFTLDFSGYSLMVGKNFKERVLFVEFIVHDKADKKPLTNIPPLPADNDEFEQPDWEPNLNMGYIGTF</sequence>
<organism evidence="1 2">
    <name type="scientific">Cavenderia fasciculata</name>
    <name type="common">Slime mold</name>
    <name type="synonym">Dictyostelium fasciculatum</name>
    <dbReference type="NCBI Taxonomy" id="261658"/>
    <lineage>
        <taxon>Eukaryota</taxon>
        <taxon>Amoebozoa</taxon>
        <taxon>Evosea</taxon>
        <taxon>Eumycetozoa</taxon>
        <taxon>Dictyostelia</taxon>
        <taxon>Acytosteliales</taxon>
        <taxon>Cavenderiaceae</taxon>
        <taxon>Cavenderia</taxon>
    </lineage>
</organism>
<proteinExistence type="predicted"/>
<evidence type="ECO:0008006" key="3">
    <source>
        <dbReference type="Google" id="ProtNLM"/>
    </source>
</evidence>
<accession>F4QA50</accession>
<dbReference type="GO" id="GO:0090729">
    <property type="term" value="F:toxin activity"/>
    <property type="evidence" value="ECO:0007669"/>
    <property type="project" value="InterPro"/>
</dbReference>
<evidence type="ECO:0000313" key="2">
    <source>
        <dbReference type="Proteomes" id="UP000007797"/>
    </source>
</evidence>
<evidence type="ECO:0000313" key="1">
    <source>
        <dbReference type="EMBL" id="EGG15569.1"/>
    </source>
</evidence>
<dbReference type="PANTHER" id="PTHR38082">
    <property type="entry name" value="ENDOTOXIN_N DOMAIN-CONTAINING PROTEIN"/>
    <property type="match status" value="1"/>
</dbReference>
<reference evidence="2" key="1">
    <citation type="journal article" date="2011" name="Genome Res.">
        <title>Phylogeny-wide analysis of social amoeba genomes highlights ancient origins for complex intercellular communication.</title>
        <authorList>
            <person name="Heidel A.J."/>
            <person name="Lawal H.M."/>
            <person name="Felder M."/>
            <person name="Schilde C."/>
            <person name="Helps N.R."/>
            <person name="Tunggal B."/>
            <person name="Rivero F."/>
            <person name="John U."/>
            <person name="Schleicher M."/>
            <person name="Eichinger L."/>
            <person name="Platzer M."/>
            <person name="Noegel A.A."/>
            <person name="Schaap P."/>
            <person name="Gloeckner G."/>
        </authorList>
    </citation>
    <scope>NUCLEOTIDE SEQUENCE [LARGE SCALE GENOMIC DNA]</scope>
    <source>
        <strain evidence="2">SH3</strain>
    </source>
</reference>
<dbReference type="AlphaFoldDB" id="F4QA50"/>